<dbReference type="OrthoDB" id="9806150at2"/>
<dbReference type="GO" id="GO:0016462">
    <property type="term" value="F:pyrophosphatase activity"/>
    <property type="evidence" value="ECO:0007669"/>
    <property type="project" value="UniProtKB-ARBA"/>
</dbReference>
<dbReference type="Gene3D" id="3.90.79.10">
    <property type="entry name" value="Nucleoside Triphosphate Pyrophosphohydrolase"/>
    <property type="match status" value="1"/>
</dbReference>
<evidence type="ECO:0000259" key="4">
    <source>
        <dbReference type="PROSITE" id="PS51462"/>
    </source>
</evidence>
<protein>
    <submittedName>
        <fullName evidence="5">ADP-ribose pyrophosphatase</fullName>
    </submittedName>
</protein>
<dbReference type="Proteomes" id="UP000018895">
    <property type="component" value="Unassembled WGS sequence"/>
</dbReference>
<evidence type="ECO:0000313" key="6">
    <source>
        <dbReference type="Proteomes" id="UP000018895"/>
    </source>
</evidence>
<gene>
    <name evidence="5" type="ORF">JCM9152_3391</name>
</gene>
<proteinExistence type="inferred from homology"/>
<dbReference type="Pfam" id="PF00293">
    <property type="entry name" value="NUDIX"/>
    <property type="match status" value="1"/>
</dbReference>
<sequence length="181" mass="21333">MKKWKTLDSHYVYKTPFGHLRKDKCEHSKGIIDGYYVHEYSDWVNAFVITNDKKVVLVKQYRYAGEDFFLEVPAGKVEENESYEEGILRELREETGYTSKEKSIKIGEFMVNPATQTNKITTYLIIDAFREFDQDLDEAEEIEVVLVDLDEMKDFIRTNELNTQLFTASAYYMAKDFLDQK</sequence>
<dbReference type="InterPro" id="IPR020084">
    <property type="entry name" value="NUDIX_hydrolase_CS"/>
</dbReference>
<dbReference type="PROSITE" id="PS51462">
    <property type="entry name" value="NUDIX"/>
    <property type="match status" value="1"/>
</dbReference>
<dbReference type="PANTHER" id="PTHR11839">
    <property type="entry name" value="UDP/ADP-SUGAR PYROPHOSPHATASE"/>
    <property type="match status" value="1"/>
</dbReference>
<evidence type="ECO:0000256" key="3">
    <source>
        <dbReference type="RuleBase" id="RU003476"/>
    </source>
</evidence>
<dbReference type="InterPro" id="IPR015797">
    <property type="entry name" value="NUDIX_hydrolase-like_dom_sf"/>
</dbReference>
<dbReference type="STRING" id="1236971.JCM9152_3391"/>
<evidence type="ECO:0000313" key="5">
    <source>
        <dbReference type="EMBL" id="GAE31895.1"/>
    </source>
</evidence>
<keyword evidence="2 3" id="KW-0378">Hydrolase</keyword>
<dbReference type="GO" id="GO:0006753">
    <property type="term" value="P:nucleoside phosphate metabolic process"/>
    <property type="evidence" value="ECO:0007669"/>
    <property type="project" value="TreeGrafter"/>
</dbReference>
<comment type="cofactor">
    <cofactor evidence="1">
        <name>Mg(2+)</name>
        <dbReference type="ChEBI" id="CHEBI:18420"/>
    </cofactor>
</comment>
<dbReference type="SUPFAM" id="SSF55811">
    <property type="entry name" value="Nudix"/>
    <property type="match status" value="1"/>
</dbReference>
<evidence type="ECO:0000256" key="1">
    <source>
        <dbReference type="ARBA" id="ARBA00001946"/>
    </source>
</evidence>
<feature type="domain" description="Nudix hydrolase" evidence="4">
    <location>
        <begin position="39"/>
        <end position="169"/>
    </location>
</feature>
<keyword evidence="6" id="KW-1185">Reference proteome</keyword>
<reference evidence="5" key="1">
    <citation type="journal article" date="2014" name="Genome Announc.">
        <title>Draft Genome Sequences of Three Alkaliphilic Bacillus Strains, Bacillus wakoensis JCM 9140T, Bacillus akibai JCM 9157T, and Bacillus hemicellulosilyticus JCM 9152T.</title>
        <authorList>
            <person name="Yuki M."/>
            <person name="Oshima K."/>
            <person name="Suda W."/>
            <person name="Oshida Y."/>
            <person name="Kitamura K."/>
            <person name="Iida T."/>
            <person name="Hattori M."/>
            <person name="Ohkuma M."/>
        </authorList>
    </citation>
    <scope>NUCLEOTIDE SEQUENCE [LARGE SCALE GENOMIC DNA]</scope>
    <source>
        <strain evidence="5">JCM 9152</strain>
    </source>
</reference>
<dbReference type="EMBL" id="BAUU01000025">
    <property type="protein sequence ID" value="GAE31895.1"/>
    <property type="molecule type" value="Genomic_DNA"/>
</dbReference>
<dbReference type="PANTHER" id="PTHR11839:SF18">
    <property type="entry name" value="NUDIX HYDROLASE DOMAIN-CONTAINING PROTEIN"/>
    <property type="match status" value="1"/>
</dbReference>
<dbReference type="GO" id="GO:0019693">
    <property type="term" value="P:ribose phosphate metabolic process"/>
    <property type="evidence" value="ECO:0007669"/>
    <property type="project" value="TreeGrafter"/>
</dbReference>
<dbReference type="CDD" id="cd03424">
    <property type="entry name" value="NUDIX_ADPRase_Nudt5_UGPPase_Nudt14"/>
    <property type="match status" value="1"/>
</dbReference>
<evidence type="ECO:0000256" key="2">
    <source>
        <dbReference type="ARBA" id="ARBA00022801"/>
    </source>
</evidence>
<dbReference type="InterPro" id="IPR020476">
    <property type="entry name" value="Nudix_hydrolase"/>
</dbReference>
<dbReference type="InterPro" id="IPR000086">
    <property type="entry name" value="NUDIX_hydrolase_dom"/>
</dbReference>
<name>W4QIE2_9BACI</name>
<accession>W4QIE2</accession>
<dbReference type="RefSeq" id="WP_035346069.1">
    <property type="nucleotide sequence ID" value="NZ_BAUU01000025.1"/>
</dbReference>
<dbReference type="PROSITE" id="PS00893">
    <property type="entry name" value="NUDIX_BOX"/>
    <property type="match status" value="1"/>
</dbReference>
<dbReference type="PRINTS" id="PR00502">
    <property type="entry name" value="NUDIXFAMILY"/>
</dbReference>
<organism evidence="5 6">
    <name type="scientific">Halalkalibacter hemicellulosilyticusJCM 9152</name>
    <dbReference type="NCBI Taxonomy" id="1236971"/>
    <lineage>
        <taxon>Bacteria</taxon>
        <taxon>Bacillati</taxon>
        <taxon>Bacillota</taxon>
        <taxon>Bacilli</taxon>
        <taxon>Bacillales</taxon>
        <taxon>Bacillaceae</taxon>
        <taxon>Halalkalibacter</taxon>
    </lineage>
</organism>
<dbReference type="AlphaFoldDB" id="W4QIE2"/>
<comment type="caution">
    <text evidence="5">The sequence shown here is derived from an EMBL/GenBank/DDBJ whole genome shotgun (WGS) entry which is preliminary data.</text>
</comment>
<comment type="similarity">
    <text evidence="3">Belongs to the Nudix hydrolase family.</text>
</comment>